<feature type="transmembrane region" description="Helical" evidence="8">
    <location>
        <begin position="1012"/>
        <end position="1035"/>
    </location>
</feature>
<dbReference type="EMBL" id="CP071586">
    <property type="protein sequence ID" value="QYY79884.1"/>
    <property type="molecule type" value="Genomic_DNA"/>
</dbReference>
<dbReference type="InterPro" id="IPR004763">
    <property type="entry name" value="CusA-like"/>
</dbReference>
<comment type="subcellular location">
    <subcellularLocation>
        <location evidence="1">Cell membrane</location>
        <topology evidence="1">Multi-pass membrane protein</topology>
    </subcellularLocation>
</comment>
<name>A0ABX8YJ99_9PSED</name>
<dbReference type="SUPFAM" id="SSF82866">
    <property type="entry name" value="Multidrug efflux transporter AcrB transmembrane domain"/>
    <property type="match status" value="2"/>
</dbReference>
<dbReference type="RefSeq" id="WP_220556486.1">
    <property type="nucleotide sequence ID" value="NZ_CP071586.1"/>
</dbReference>
<dbReference type="Gene3D" id="3.30.70.1430">
    <property type="entry name" value="Multidrug efflux transporter AcrB pore domain"/>
    <property type="match status" value="2"/>
</dbReference>
<dbReference type="Gene3D" id="1.20.1640.10">
    <property type="entry name" value="Multidrug efflux transporter AcrB transmembrane domain"/>
    <property type="match status" value="2"/>
</dbReference>
<feature type="transmembrane region" description="Helical" evidence="8">
    <location>
        <begin position="934"/>
        <end position="959"/>
    </location>
</feature>
<evidence type="ECO:0000256" key="5">
    <source>
        <dbReference type="ARBA" id="ARBA00022692"/>
    </source>
</evidence>
<keyword evidence="4" id="KW-1003">Cell membrane</keyword>
<keyword evidence="6 8" id="KW-1133">Transmembrane helix</keyword>
<feature type="transmembrane region" description="Helical" evidence="8">
    <location>
        <begin position="883"/>
        <end position="902"/>
    </location>
</feature>
<feature type="transmembrane region" description="Helical" evidence="8">
    <location>
        <begin position="351"/>
        <end position="375"/>
    </location>
</feature>
<evidence type="ECO:0000256" key="4">
    <source>
        <dbReference type="ARBA" id="ARBA00022475"/>
    </source>
</evidence>
<keyword evidence="5 8" id="KW-0812">Transmembrane</keyword>
<dbReference type="NCBIfam" id="TIGR00914">
    <property type="entry name" value="2A0601"/>
    <property type="match status" value="1"/>
</dbReference>
<evidence type="ECO:0000313" key="10">
    <source>
        <dbReference type="Proteomes" id="UP000824588"/>
    </source>
</evidence>
<dbReference type="PRINTS" id="PR00702">
    <property type="entry name" value="ACRIFLAVINRP"/>
</dbReference>
<evidence type="ECO:0000256" key="7">
    <source>
        <dbReference type="ARBA" id="ARBA00023136"/>
    </source>
</evidence>
<feature type="transmembrane region" description="Helical" evidence="8">
    <location>
        <begin position="909"/>
        <end position="928"/>
    </location>
</feature>
<evidence type="ECO:0000313" key="9">
    <source>
        <dbReference type="EMBL" id="QYY79884.1"/>
    </source>
</evidence>
<dbReference type="PANTHER" id="PTHR32063:SF24">
    <property type="entry name" value="CATION EFFLUX SYSTEM (ACRB_ACRD_ACRF FAMILY)"/>
    <property type="match status" value="1"/>
</dbReference>
<comment type="similarity">
    <text evidence="2">Belongs to the resistance-nodulation-cell division (RND) (TC 2.A.6) family.</text>
</comment>
<keyword evidence="10" id="KW-1185">Reference proteome</keyword>
<gene>
    <name evidence="9" type="ORF">J0G10_19305</name>
</gene>
<dbReference type="InterPro" id="IPR027463">
    <property type="entry name" value="AcrB_DN_DC_subdom"/>
</dbReference>
<dbReference type="InterPro" id="IPR001036">
    <property type="entry name" value="Acrflvin-R"/>
</dbReference>
<evidence type="ECO:0000256" key="2">
    <source>
        <dbReference type="ARBA" id="ARBA00010942"/>
    </source>
</evidence>
<protein>
    <submittedName>
        <fullName evidence="9">CusA/CzcA family heavy metal efflux RND transporter</fullName>
    </submittedName>
</protein>
<keyword evidence="7 8" id="KW-0472">Membrane</keyword>
<feature type="transmembrane region" description="Helical" evidence="8">
    <location>
        <begin position="12"/>
        <end position="31"/>
    </location>
</feature>
<feature type="transmembrane region" description="Helical" evidence="8">
    <location>
        <begin position="980"/>
        <end position="1000"/>
    </location>
</feature>
<reference evidence="9 10" key="1">
    <citation type="journal article" date="2022" name="Int. J. Syst. Evol. Microbiol.">
        <title>Pseudomonas germanica sp. nov., isolated from Iris germanica rhizomes.</title>
        <authorList>
            <person name="Atanasov K.E."/>
            <person name="Galbis D.M."/>
            <person name="Gallego J."/>
            <person name="Serpico A."/>
            <person name="Bosch M."/>
            <person name="Altabella T."/>
            <person name="Ferrer A."/>
        </authorList>
    </citation>
    <scope>NUCLEOTIDE SEQUENCE [LARGE SCALE GENOMIC DNA]</scope>
    <source>
        <strain evidence="9 10">FIT28</strain>
    </source>
</reference>
<evidence type="ECO:0000256" key="1">
    <source>
        <dbReference type="ARBA" id="ARBA00004651"/>
    </source>
</evidence>
<feature type="transmembrane region" description="Helical" evidence="8">
    <location>
        <begin position="529"/>
        <end position="554"/>
    </location>
</feature>
<evidence type="ECO:0000256" key="3">
    <source>
        <dbReference type="ARBA" id="ARBA00022448"/>
    </source>
</evidence>
<feature type="transmembrane region" description="Helical" evidence="8">
    <location>
        <begin position="452"/>
        <end position="472"/>
    </location>
</feature>
<dbReference type="Gene3D" id="3.30.70.1320">
    <property type="entry name" value="Multidrug efflux transporter AcrB pore domain like"/>
    <property type="match status" value="1"/>
</dbReference>
<keyword evidence="3" id="KW-0813">Transport</keyword>
<feature type="transmembrane region" description="Helical" evidence="8">
    <location>
        <begin position="395"/>
        <end position="414"/>
    </location>
</feature>
<proteinExistence type="inferred from homology"/>
<dbReference type="SUPFAM" id="SSF82714">
    <property type="entry name" value="Multidrug efflux transporter AcrB TolC docking domain, DN and DC subdomains"/>
    <property type="match status" value="2"/>
</dbReference>
<dbReference type="SUPFAM" id="SSF82693">
    <property type="entry name" value="Multidrug efflux transporter AcrB pore domain, PN1, PN2, PC1 and PC2 subdomains"/>
    <property type="match status" value="3"/>
</dbReference>
<dbReference type="Proteomes" id="UP000824588">
    <property type="component" value="Chromosome"/>
</dbReference>
<dbReference type="PANTHER" id="PTHR32063">
    <property type="match status" value="1"/>
</dbReference>
<evidence type="ECO:0000256" key="6">
    <source>
        <dbReference type="ARBA" id="ARBA00022989"/>
    </source>
</evidence>
<organism evidence="9 10">
    <name type="scientific">Pseudomonas germanica</name>
    <dbReference type="NCBI Taxonomy" id="2815720"/>
    <lineage>
        <taxon>Bacteria</taxon>
        <taxon>Pseudomonadati</taxon>
        <taxon>Pseudomonadota</taxon>
        <taxon>Gammaproteobacteria</taxon>
        <taxon>Pseudomonadales</taxon>
        <taxon>Pseudomonadaceae</taxon>
        <taxon>Pseudomonas</taxon>
    </lineage>
</organism>
<accession>A0ABX8YJ99</accession>
<dbReference type="Gene3D" id="3.30.2090.10">
    <property type="entry name" value="Multidrug efflux transporter AcrB TolC docking domain, DN and DC subdomains"/>
    <property type="match status" value="2"/>
</dbReference>
<dbReference type="Gene3D" id="3.30.70.1440">
    <property type="entry name" value="Multidrug efflux transporter AcrB pore domain"/>
    <property type="match status" value="1"/>
</dbReference>
<sequence length="1049" mass="112516">MFERLIQFAIEQRIIVLLAVLLMAGLGIASYQKLPIDAVPDITNVQVQINTGAAGFSPLETEQRITFPIETAMAGLPALEQTRSLSRSGLSQVTVIFKDGTDLFFARQLVNERLQIAKEQLPEGAEAVMGPISTGLGEIFLWTVEAKEGALKDDGTAYTPTDLRVIQDWIIKPQLRNVPGVAEINTIGGFAKEYQIAPDPKRLAAYKLTLTDLVTALERNNANVGAGYIERSGEQLLIRAPGQVASTEDIANIVMANVDGTPIRVKNVATVEIGRELRSGAATENGAEVVLGTVFMLIGENSRTVSQAVASKLEQINKSLPQGVIAVPVYDRTHLVDKAIATVKKNLIEGAILVIAILFLFLGNIRAALITAMVIPLSMLFTFTGMFSNKVSANLMSLGALDFGIIVDGAVVIVENTLRRLAHAQQHHGRLLTRAERFKEVFAAAKEARRPLIFGQLIIMVVYLPIFALSGVEGKMFHPMAFTVVIALLGAMLLSVTFVPAAIALFVTGKVKEEEGAVMRGARRVYAPALAWVMSHRAIAVGAALGVIVLSGMLTSRMGSEFVPSLSEGDFALQALRVPGTSLTQSVDMQQRLETLILAKVPEVERVFARTGTAEIASDPMPPNISDSYVMLKPKDQWPDPGKSRETLMAELQAAAATLPGSNYELSQPIQLRFNELISGVRSDVAVKVFGDDMDVLNATAAKIAAAMQKVNGASEVKVEQTTGLPVLTINIDRDKAARYGLNVGDVQDTIAVAVGGRQAGTLYEGDRRFDMVVRLSDAMRKDIDGLSALLIPVPALSGAANQIGFIALQDVASLDLVLGPNQVSRENGKRLVIVSANVRGRDIGSFVSEAGEVIERDVQVPAGYWTSWGGQFEQLQSAAKRLQIVVPVALLLVFGLLFMMFNNLKDGLLVFTGIPFALTGGVMALWLRDIPLSISAGVGFIALSGVAVLNGLVMIAFIRNLREEGRSLSDAIHEGALTRLRPVLMTALVASLGFIPMALATGTGAEVQRPLATVVIGGILSSTILTLLILPALYQLAHRRDEDAVPTK</sequence>
<dbReference type="Pfam" id="PF00873">
    <property type="entry name" value="ACR_tran"/>
    <property type="match status" value="1"/>
</dbReference>
<feature type="transmembrane region" description="Helical" evidence="8">
    <location>
        <begin position="484"/>
        <end position="508"/>
    </location>
</feature>
<evidence type="ECO:0000256" key="8">
    <source>
        <dbReference type="SAM" id="Phobius"/>
    </source>
</evidence>